<dbReference type="GO" id="GO:0005737">
    <property type="term" value="C:cytoplasm"/>
    <property type="evidence" value="ECO:0007669"/>
    <property type="project" value="UniProtKB-SubCell"/>
</dbReference>
<dbReference type="InterPro" id="IPR007207">
    <property type="entry name" value="Not_N"/>
</dbReference>
<evidence type="ECO:0000313" key="19">
    <source>
        <dbReference type="Proteomes" id="UP000054636"/>
    </source>
</evidence>
<comment type="subcellular location">
    <subcellularLocation>
        <location evidence="3">Cytoplasm</location>
    </subcellularLocation>
    <subcellularLocation>
        <location evidence="2">Nucleus</location>
    </subcellularLocation>
</comment>
<feature type="coiled-coil region" evidence="13">
    <location>
        <begin position="34"/>
        <end position="97"/>
    </location>
</feature>
<dbReference type="GO" id="GO:0016841">
    <property type="term" value="F:ammonia-lyase activity"/>
    <property type="evidence" value="ECO:0007669"/>
    <property type="project" value="UniProtKB-ARBA"/>
</dbReference>
<dbReference type="PRINTS" id="PR01217">
    <property type="entry name" value="PRICHEXTENSN"/>
</dbReference>
<dbReference type="Pfam" id="PF00291">
    <property type="entry name" value="PALP"/>
    <property type="match status" value="1"/>
</dbReference>
<dbReference type="GO" id="GO:0006355">
    <property type="term" value="P:regulation of DNA-templated transcription"/>
    <property type="evidence" value="ECO:0007669"/>
    <property type="project" value="InterPro"/>
</dbReference>
<feature type="region of interest" description="Disordered" evidence="14">
    <location>
        <begin position="248"/>
        <end position="465"/>
    </location>
</feature>
<feature type="compositionally biased region" description="Low complexity" evidence="14">
    <location>
        <begin position="297"/>
        <end position="314"/>
    </location>
</feature>
<evidence type="ECO:0000256" key="6">
    <source>
        <dbReference type="ARBA" id="ARBA00022490"/>
    </source>
</evidence>
<feature type="compositionally biased region" description="Low complexity" evidence="14">
    <location>
        <begin position="335"/>
        <end position="366"/>
    </location>
</feature>
<dbReference type="Gene3D" id="2.30.30.1020">
    <property type="entry name" value="CCR4-NOT complex subunit 2/3/5, C-terminal domain"/>
    <property type="match status" value="1"/>
</dbReference>
<keyword evidence="7" id="KW-0678">Repressor</keyword>
<comment type="similarity">
    <text evidence="4">Belongs to the CNOT2/3/5 family.</text>
</comment>
<evidence type="ECO:0000259" key="15">
    <source>
        <dbReference type="Pfam" id="PF00291"/>
    </source>
</evidence>
<evidence type="ECO:0008006" key="20">
    <source>
        <dbReference type="Google" id="ProtNLM"/>
    </source>
</evidence>
<keyword evidence="13" id="KW-0175">Coiled coil</keyword>
<evidence type="ECO:0000256" key="10">
    <source>
        <dbReference type="ARBA" id="ARBA00023163"/>
    </source>
</evidence>
<evidence type="ECO:0000256" key="3">
    <source>
        <dbReference type="ARBA" id="ARBA00004496"/>
    </source>
</evidence>
<evidence type="ECO:0000256" key="14">
    <source>
        <dbReference type="SAM" id="MobiDB-lite"/>
    </source>
</evidence>
<comment type="caution">
    <text evidence="18">The sequence shown here is derived from an EMBL/GenBank/DDBJ whole genome shotgun (WGS) entry which is preliminary data.</text>
</comment>
<evidence type="ECO:0000256" key="9">
    <source>
        <dbReference type="ARBA" id="ARBA00023015"/>
    </source>
</evidence>
<dbReference type="InterPro" id="IPR036052">
    <property type="entry name" value="TrpB-like_PALP_sf"/>
</dbReference>
<keyword evidence="6" id="KW-0963">Cytoplasm</keyword>
<dbReference type="InterPro" id="IPR001926">
    <property type="entry name" value="TrpB-like_PALP"/>
</dbReference>
<dbReference type="Pfam" id="PF04153">
    <property type="entry name" value="NOT2_3_5_C"/>
    <property type="match status" value="1"/>
</dbReference>
<dbReference type="Pfam" id="PF04065">
    <property type="entry name" value="Not3"/>
    <property type="match status" value="1"/>
</dbReference>
<accession>A0A0W8D8R4</accession>
<evidence type="ECO:0000256" key="4">
    <source>
        <dbReference type="ARBA" id="ARBA00007682"/>
    </source>
</evidence>
<reference evidence="18 19" key="1">
    <citation type="submission" date="2015-11" db="EMBL/GenBank/DDBJ databases">
        <title>Genomes and virulence difference between two physiological races of Phytophthora nicotianae.</title>
        <authorList>
            <person name="Liu H."/>
            <person name="Ma X."/>
            <person name="Yu H."/>
            <person name="Fang D."/>
            <person name="Li Y."/>
            <person name="Wang X."/>
            <person name="Wang W."/>
            <person name="Dong Y."/>
            <person name="Xiao B."/>
        </authorList>
    </citation>
    <scope>NUCLEOTIDE SEQUENCE [LARGE SCALE GENOMIC DNA]</scope>
    <source>
        <strain evidence="19">race 1</strain>
    </source>
</reference>
<evidence type="ECO:0000256" key="1">
    <source>
        <dbReference type="ARBA" id="ARBA00001933"/>
    </source>
</evidence>
<evidence type="ECO:0000256" key="8">
    <source>
        <dbReference type="ARBA" id="ARBA00022898"/>
    </source>
</evidence>
<evidence type="ECO:0000313" key="18">
    <source>
        <dbReference type="EMBL" id="KUF92354.1"/>
    </source>
</evidence>
<feature type="compositionally biased region" description="Low complexity" evidence="14">
    <location>
        <begin position="422"/>
        <end position="452"/>
    </location>
</feature>
<name>A0A0W8D8R4_PHYNI</name>
<feature type="compositionally biased region" description="Low complexity" evidence="14">
    <location>
        <begin position="374"/>
        <end position="396"/>
    </location>
</feature>
<keyword evidence="10" id="KW-0804">Transcription</keyword>
<comment type="similarity">
    <text evidence="5">Belongs to the serine/threonine dehydratase family.</text>
</comment>
<keyword evidence="9" id="KW-0805">Transcription regulation</keyword>
<dbReference type="GO" id="GO:0005634">
    <property type="term" value="C:nucleus"/>
    <property type="evidence" value="ECO:0007669"/>
    <property type="project" value="UniProtKB-SubCell"/>
</dbReference>
<evidence type="ECO:0000256" key="11">
    <source>
        <dbReference type="ARBA" id="ARBA00023239"/>
    </source>
</evidence>
<sequence length="937" mass="102703">MAGQRKLLSEIDRTLKKVSEGVDVFNEIWDKVYAATAQNQKEKHEADLKKEIKKLQRFRDQIKTWINNSDIKDKRPLVDARKLIEQKMEEFKVCEKETKTKAYSKEGLAQVERLDPEQQARQQSHAWIQDCLNQFNVQIEALESDVERLHSAKGRNRNKAEIEEKEKLLSRHKWHILKLEQINRLLDNAALEPEQVDELKEDVEYYLEANQEPDFMETYGDDDIYELLDLDTLGAAAQVALPTEQDVGIDDTTSSTAVTSTATTTSGRGKTPRKSVTSSVITGIGRAGAVKPIDLKTSTPSRSSSTSKSDTSPPNGTKTDELKIGKGRTTPQRAKSGSSSSDKGSSKTPTPVPSSPAVSTPARKVSPPTPQRTPSPSVSKGQPVGTSSSSSSTSPAAKPPVPAPSPAPSNASLPPPVPAPSPTASTSAPAPVSTSAPSGSAAPTPTATASKPRPLEESPQLTEEQKQVLRLIDESFHFIPESRDSEKANRYVPRNLYPTPASFPATPSTLFSSAPIFEKLDVDTLFFIFYYQQGSYQQYLAARELKRRTWGYHKKYKTWFKRHEEPQVTGEDYEQGTFVYFDYETGWCQRIKTEFTFEYSYLEDELHRAFIMSSTDYAISLASVQAAAERIDGFAHRTPVLTCHALETIASENGAPKRLFFKCENLQKVGAFKYRGALNAVKKFLQEKGENGKTDTTFVTHSSGNHAQALSLAARDANCKAVIVMPNNAPSVKQNAVRGYGAEVILCKPTNEAREKAANNVVEATGARFVHPSNDPDVMSGQGTVALELLEQAKQEYGVELDAILVPIGGAGLCSGVAMAAKSLQPGIKVFAVEPKGNNNWPVVRDFVDEILLVSDDEIVSAMKLIWERMKLVRIVTALFSWGSQLKDDLCAAGCGAQWSSSDGCRPRSQVAGGITNVGVVFSGGNVDLEKLPWIPA</sequence>
<dbReference type="Proteomes" id="UP000054636">
    <property type="component" value="Unassembled WGS sequence"/>
</dbReference>
<feature type="compositionally biased region" description="Pro residues" evidence="14">
    <location>
        <begin position="397"/>
        <end position="421"/>
    </location>
</feature>
<dbReference type="Gene3D" id="3.40.50.1100">
    <property type="match status" value="3"/>
</dbReference>
<evidence type="ECO:0000256" key="12">
    <source>
        <dbReference type="ARBA" id="ARBA00023242"/>
    </source>
</evidence>
<feature type="domain" description="CCR4-Not complex component Not N-terminal" evidence="16">
    <location>
        <begin position="4"/>
        <end position="231"/>
    </location>
</feature>
<feature type="domain" description="NOT2/NOT3/NOT5 C-terminal" evidence="17">
    <location>
        <begin position="476"/>
        <end position="602"/>
    </location>
</feature>
<proteinExistence type="inferred from homology"/>
<dbReference type="PANTHER" id="PTHR23326">
    <property type="entry name" value="CCR4 NOT-RELATED"/>
    <property type="match status" value="1"/>
</dbReference>
<comment type="cofactor">
    <cofactor evidence="1">
        <name>pyridoxal 5'-phosphate</name>
        <dbReference type="ChEBI" id="CHEBI:597326"/>
    </cofactor>
</comment>
<gene>
    <name evidence="18" type="ORF">AM588_10003611</name>
</gene>
<keyword evidence="8" id="KW-0663">Pyridoxal phosphate</keyword>
<keyword evidence="12" id="KW-0539">Nucleus</keyword>
<feature type="compositionally biased region" description="Low complexity" evidence="14">
    <location>
        <begin position="252"/>
        <end position="266"/>
    </location>
</feature>
<dbReference type="FunFam" id="3.40.50.1100:FF:000005">
    <property type="entry name" value="Threonine dehydratase catabolic"/>
    <property type="match status" value="1"/>
</dbReference>
<evidence type="ECO:0000259" key="16">
    <source>
        <dbReference type="Pfam" id="PF04065"/>
    </source>
</evidence>
<organism evidence="18 19">
    <name type="scientific">Phytophthora nicotianae</name>
    <name type="common">Potato buckeye rot agent</name>
    <name type="synonym">Phytophthora parasitica</name>
    <dbReference type="NCBI Taxonomy" id="4792"/>
    <lineage>
        <taxon>Eukaryota</taxon>
        <taxon>Sar</taxon>
        <taxon>Stramenopiles</taxon>
        <taxon>Oomycota</taxon>
        <taxon>Peronosporomycetes</taxon>
        <taxon>Peronosporales</taxon>
        <taxon>Peronosporaceae</taxon>
        <taxon>Phytophthora</taxon>
    </lineage>
</organism>
<protein>
    <recommendedName>
        <fullName evidence="20">CCR4-NOT transcription complex subunit 3</fullName>
    </recommendedName>
</protein>
<dbReference type="CDD" id="cd01562">
    <property type="entry name" value="Thr-dehyd"/>
    <property type="match status" value="1"/>
</dbReference>
<dbReference type="GO" id="GO:0030015">
    <property type="term" value="C:CCR4-NOT core complex"/>
    <property type="evidence" value="ECO:0007669"/>
    <property type="project" value="InterPro"/>
</dbReference>
<evidence type="ECO:0000256" key="5">
    <source>
        <dbReference type="ARBA" id="ARBA00010869"/>
    </source>
</evidence>
<evidence type="ECO:0000259" key="17">
    <source>
        <dbReference type="Pfam" id="PF04153"/>
    </source>
</evidence>
<evidence type="ECO:0000256" key="2">
    <source>
        <dbReference type="ARBA" id="ARBA00004123"/>
    </source>
</evidence>
<keyword evidence="11" id="KW-0456">Lyase</keyword>
<dbReference type="AlphaFoldDB" id="A0A0W8D8R4"/>
<dbReference type="EMBL" id="LNFP01000478">
    <property type="protein sequence ID" value="KUF92354.1"/>
    <property type="molecule type" value="Genomic_DNA"/>
</dbReference>
<dbReference type="InterPro" id="IPR007282">
    <property type="entry name" value="NOT2/3/5_C"/>
</dbReference>
<dbReference type="InterPro" id="IPR038635">
    <property type="entry name" value="CCR4-NOT_su2/3/5_C_sf"/>
</dbReference>
<dbReference type="SUPFAM" id="SSF53686">
    <property type="entry name" value="Tryptophan synthase beta subunit-like PLP-dependent enzymes"/>
    <property type="match status" value="1"/>
</dbReference>
<feature type="domain" description="Tryptophan synthase beta chain-like PALP" evidence="15">
    <location>
        <begin position="635"/>
        <end position="839"/>
    </location>
</feature>
<dbReference type="InterPro" id="IPR040168">
    <property type="entry name" value="Not2/3/5"/>
</dbReference>
<evidence type="ECO:0000256" key="13">
    <source>
        <dbReference type="SAM" id="Coils"/>
    </source>
</evidence>
<evidence type="ECO:0000256" key="7">
    <source>
        <dbReference type="ARBA" id="ARBA00022491"/>
    </source>
</evidence>